<comment type="caution">
    <text evidence="1">The sequence shown here is derived from an EMBL/GenBank/DDBJ whole genome shotgun (WGS) entry which is preliminary data.</text>
</comment>
<protein>
    <recommendedName>
        <fullName evidence="3">F-box domain-containing protein</fullName>
    </recommendedName>
</protein>
<reference evidence="1 2" key="1">
    <citation type="journal article" date="2018" name="Evol. Lett.">
        <title>Horizontal gene cluster transfer increased hallucinogenic mushroom diversity.</title>
        <authorList>
            <person name="Reynolds H.T."/>
            <person name="Vijayakumar V."/>
            <person name="Gluck-Thaler E."/>
            <person name="Korotkin H.B."/>
            <person name="Matheny P.B."/>
            <person name="Slot J.C."/>
        </authorList>
    </citation>
    <scope>NUCLEOTIDE SEQUENCE [LARGE SCALE GENOMIC DNA]</scope>
    <source>
        <strain evidence="1 2">2629</strain>
    </source>
</reference>
<gene>
    <name evidence="1" type="ORF">CVT24_005088</name>
</gene>
<dbReference type="AlphaFoldDB" id="A0A409YAY7"/>
<dbReference type="OrthoDB" id="3129364at2759"/>
<dbReference type="Gene3D" id="3.80.10.10">
    <property type="entry name" value="Ribonuclease Inhibitor"/>
    <property type="match status" value="1"/>
</dbReference>
<evidence type="ECO:0008006" key="3">
    <source>
        <dbReference type="Google" id="ProtNLM"/>
    </source>
</evidence>
<dbReference type="Proteomes" id="UP000284842">
    <property type="component" value="Unassembled WGS sequence"/>
</dbReference>
<proteinExistence type="predicted"/>
<sequence>MASALHGRTLFPNLQSLWWERPQDDCIPLLQLCITPRLKRLELRGDRYQELSASWNQGACSIVHQLADLAQQQLQLAELKLLDHFCVPAVLDVIPLSFPHLRTLHLTFDPLSDIGSHFDTIPVSKFLQSLADLSHLEELSLIAPLHLLHHQPDQPKLRFAQLKTLSIGCWFHETLQFLSMAQFPSLSSFSLDLVLSPHLGHDHDWNLLFEALSGCVAFSRLRELAIRPWEKQKGDDMWPEFMAAQQGVEFQDLAQYLVQMRLTRFDCPFPIFRSLGMDDLKSLSPNWKDIEVLTLYTADAAQLGVGALRYIATAFPKLRSLSVNLDVHGYIPKYTAGMEHPLDMMTLQLERFARRTVEVVEFVTYVDACFPNLTSITELRSGGWREVEQEYGRPGSVVSQVHQQVRFVRGRERERVVGGVSV</sequence>
<evidence type="ECO:0000313" key="2">
    <source>
        <dbReference type="Proteomes" id="UP000284842"/>
    </source>
</evidence>
<dbReference type="InterPro" id="IPR032675">
    <property type="entry name" value="LRR_dom_sf"/>
</dbReference>
<accession>A0A409YAY7</accession>
<keyword evidence="2" id="KW-1185">Reference proteome</keyword>
<evidence type="ECO:0000313" key="1">
    <source>
        <dbReference type="EMBL" id="PPR00176.1"/>
    </source>
</evidence>
<dbReference type="InParanoid" id="A0A409YAY7"/>
<name>A0A409YAY7_9AGAR</name>
<organism evidence="1 2">
    <name type="scientific">Panaeolus cyanescens</name>
    <dbReference type="NCBI Taxonomy" id="181874"/>
    <lineage>
        <taxon>Eukaryota</taxon>
        <taxon>Fungi</taxon>
        <taxon>Dikarya</taxon>
        <taxon>Basidiomycota</taxon>
        <taxon>Agaricomycotina</taxon>
        <taxon>Agaricomycetes</taxon>
        <taxon>Agaricomycetidae</taxon>
        <taxon>Agaricales</taxon>
        <taxon>Agaricineae</taxon>
        <taxon>Galeropsidaceae</taxon>
        <taxon>Panaeolus</taxon>
    </lineage>
</organism>
<dbReference type="EMBL" id="NHTK01001328">
    <property type="protein sequence ID" value="PPR00176.1"/>
    <property type="molecule type" value="Genomic_DNA"/>
</dbReference>
<dbReference type="SUPFAM" id="SSF52047">
    <property type="entry name" value="RNI-like"/>
    <property type="match status" value="1"/>
</dbReference>